<name>D9SQS4_CLOC7</name>
<organism evidence="5 6">
    <name type="scientific">Clostridium cellulovorans (strain ATCC 35296 / DSM 3052 / OCM 3 / 743B)</name>
    <dbReference type="NCBI Taxonomy" id="573061"/>
    <lineage>
        <taxon>Bacteria</taxon>
        <taxon>Bacillati</taxon>
        <taxon>Bacillota</taxon>
        <taxon>Clostridia</taxon>
        <taxon>Eubacteriales</taxon>
        <taxon>Clostridiaceae</taxon>
        <taxon>Clostridium</taxon>
    </lineage>
</organism>
<keyword evidence="1" id="KW-0805">Transcription regulation</keyword>
<dbReference type="OrthoDB" id="9813413at2"/>
<dbReference type="CDD" id="cd06986">
    <property type="entry name" value="cupin_MmsR-like_N"/>
    <property type="match status" value="1"/>
</dbReference>
<dbReference type="Pfam" id="PF02311">
    <property type="entry name" value="AraC_binding"/>
    <property type="match status" value="1"/>
</dbReference>
<dbReference type="PROSITE" id="PS00041">
    <property type="entry name" value="HTH_ARAC_FAMILY_1"/>
    <property type="match status" value="1"/>
</dbReference>
<dbReference type="Gene3D" id="1.10.10.60">
    <property type="entry name" value="Homeodomain-like"/>
    <property type="match status" value="2"/>
</dbReference>
<dbReference type="PANTHER" id="PTHR43280">
    <property type="entry name" value="ARAC-FAMILY TRANSCRIPTIONAL REGULATOR"/>
    <property type="match status" value="1"/>
</dbReference>
<evidence type="ECO:0000313" key="6">
    <source>
        <dbReference type="Proteomes" id="UP000002730"/>
    </source>
</evidence>
<dbReference type="InterPro" id="IPR009057">
    <property type="entry name" value="Homeodomain-like_sf"/>
</dbReference>
<dbReference type="RefSeq" id="WP_010075539.1">
    <property type="nucleotide sequence ID" value="NC_014393.1"/>
</dbReference>
<dbReference type="EMBL" id="CP002160">
    <property type="protein sequence ID" value="ADL52280.1"/>
    <property type="molecule type" value="Genomic_DNA"/>
</dbReference>
<sequence>MWHCQYIIDTSAEASNLDLMLYYCGKETCIPNHTWMPNLKERFLIHYIFSGKGSFEINGYTYNLESGQGFLISPGDIATYKADDKDPWTYAWVEFNGRLSEKFLHQIGLSSKTPVFSCKKKDLLEASFQYIFDACKKSRNNNLLILSSLYHFLAMIHEASAPEQTEKNTEKLKDYYIHQAMIFIEKNYYRNLCISEMAKYLSLNRNYMSTLFKESVGITPQAYLINYRMDKAKELMKNSSLTIGEISSLVGYNDPLMFSRMFKKLFGIPPKNYRNSINVQKD</sequence>
<dbReference type="InterPro" id="IPR018062">
    <property type="entry name" value="HTH_AraC-typ_CS"/>
</dbReference>
<dbReference type="KEGG" id="ccb:Clocel_2568"/>
<reference evidence="5 6" key="1">
    <citation type="submission" date="2010-08" db="EMBL/GenBank/DDBJ databases">
        <title>Complete sequence of Clostridium cellulovorans 743B.</title>
        <authorList>
            <consortium name="US DOE Joint Genome Institute"/>
            <person name="Lucas S."/>
            <person name="Copeland A."/>
            <person name="Lapidus A."/>
            <person name="Cheng J.-F."/>
            <person name="Bruce D."/>
            <person name="Goodwin L."/>
            <person name="Pitluck S."/>
            <person name="Chertkov O."/>
            <person name="Detter J.C."/>
            <person name="Han C."/>
            <person name="Tapia R."/>
            <person name="Land M."/>
            <person name="Hauser L."/>
            <person name="Chang Y.-J."/>
            <person name="Jeffries C."/>
            <person name="Kyrpides N."/>
            <person name="Ivanova N."/>
            <person name="Mikhailova N."/>
            <person name="Hemme C.L."/>
            <person name="Woyke T."/>
        </authorList>
    </citation>
    <scope>NUCLEOTIDE SEQUENCE [LARGE SCALE GENOMIC DNA]</scope>
    <source>
        <strain evidence="6">ATCC 35296 / DSM 3052 / OCM 3 / 743B</strain>
    </source>
</reference>
<dbReference type="InterPro" id="IPR003313">
    <property type="entry name" value="AraC-bd"/>
</dbReference>
<evidence type="ECO:0000259" key="4">
    <source>
        <dbReference type="PROSITE" id="PS01124"/>
    </source>
</evidence>
<dbReference type="SUPFAM" id="SSF51215">
    <property type="entry name" value="Regulatory protein AraC"/>
    <property type="match status" value="1"/>
</dbReference>
<accession>D9SQS4</accession>
<dbReference type="Proteomes" id="UP000002730">
    <property type="component" value="Chromosome"/>
</dbReference>
<proteinExistence type="predicted"/>
<dbReference type="Gene3D" id="2.60.120.280">
    <property type="entry name" value="Regulatory protein AraC"/>
    <property type="match status" value="1"/>
</dbReference>
<dbReference type="PROSITE" id="PS01124">
    <property type="entry name" value="HTH_ARAC_FAMILY_2"/>
    <property type="match status" value="1"/>
</dbReference>
<dbReference type="GO" id="GO:0003700">
    <property type="term" value="F:DNA-binding transcription factor activity"/>
    <property type="evidence" value="ECO:0007669"/>
    <property type="project" value="InterPro"/>
</dbReference>
<dbReference type="InterPro" id="IPR037923">
    <property type="entry name" value="HTH-like"/>
</dbReference>
<dbReference type="InterPro" id="IPR018060">
    <property type="entry name" value="HTH_AraC"/>
</dbReference>
<dbReference type="HOGENOM" id="CLU_000445_88_6_9"/>
<evidence type="ECO:0000256" key="2">
    <source>
        <dbReference type="ARBA" id="ARBA00023125"/>
    </source>
</evidence>
<protein>
    <submittedName>
        <fullName evidence="5">Transcriptional regulator, AraC family</fullName>
    </submittedName>
</protein>
<dbReference type="eggNOG" id="COG2207">
    <property type="taxonomic scope" value="Bacteria"/>
</dbReference>
<keyword evidence="2" id="KW-0238">DNA-binding</keyword>
<evidence type="ECO:0000313" key="5">
    <source>
        <dbReference type="EMBL" id="ADL52280.1"/>
    </source>
</evidence>
<dbReference type="SUPFAM" id="SSF46689">
    <property type="entry name" value="Homeodomain-like"/>
    <property type="match status" value="2"/>
</dbReference>
<dbReference type="PRINTS" id="PR00032">
    <property type="entry name" value="HTHARAC"/>
</dbReference>
<dbReference type="InterPro" id="IPR020449">
    <property type="entry name" value="Tscrpt_reg_AraC-type_HTH"/>
</dbReference>
<dbReference type="GO" id="GO:0043565">
    <property type="term" value="F:sequence-specific DNA binding"/>
    <property type="evidence" value="ECO:0007669"/>
    <property type="project" value="InterPro"/>
</dbReference>
<evidence type="ECO:0000256" key="1">
    <source>
        <dbReference type="ARBA" id="ARBA00023015"/>
    </source>
</evidence>
<evidence type="ECO:0000256" key="3">
    <source>
        <dbReference type="ARBA" id="ARBA00023163"/>
    </source>
</evidence>
<dbReference type="SMART" id="SM00342">
    <property type="entry name" value="HTH_ARAC"/>
    <property type="match status" value="1"/>
</dbReference>
<dbReference type="STRING" id="573061.Clocel_2568"/>
<keyword evidence="3" id="KW-0804">Transcription</keyword>
<dbReference type="PANTHER" id="PTHR43280:SF30">
    <property type="entry name" value="MMSAB OPERON REGULATORY PROTEIN"/>
    <property type="match status" value="1"/>
</dbReference>
<dbReference type="AlphaFoldDB" id="D9SQS4"/>
<dbReference type="Pfam" id="PF12833">
    <property type="entry name" value="HTH_18"/>
    <property type="match status" value="1"/>
</dbReference>
<gene>
    <name evidence="5" type="ordered locus">Clocel_2568</name>
</gene>
<keyword evidence="6" id="KW-1185">Reference proteome</keyword>
<feature type="domain" description="HTH araC/xylS-type" evidence="4">
    <location>
        <begin position="178"/>
        <end position="276"/>
    </location>
</feature>